<organism evidence="9 10">
    <name type="scientific">Reinekea marinisedimentorum</name>
    <dbReference type="NCBI Taxonomy" id="230495"/>
    <lineage>
        <taxon>Bacteria</taxon>
        <taxon>Pseudomonadati</taxon>
        <taxon>Pseudomonadota</taxon>
        <taxon>Gammaproteobacteria</taxon>
        <taxon>Oceanospirillales</taxon>
        <taxon>Saccharospirillaceae</taxon>
        <taxon>Reinekea</taxon>
    </lineage>
</organism>
<feature type="transmembrane region" description="Helical" evidence="7">
    <location>
        <begin position="319"/>
        <end position="336"/>
    </location>
</feature>
<keyword evidence="5 7" id="KW-1133">Transmembrane helix</keyword>
<dbReference type="GO" id="GO:0005886">
    <property type="term" value="C:plasma membrane"/>
    <property type="evidence" value="ECO:0007669"/>
    <property type="project" value="UniProtKB-SubCell"/>
</dbReference>
<evidence type="ECO:0000256" key="5">
    <source>
        <dbReference type="ARBA" id="ARBA00022989"/>
    </source>
</evidence>
<feature type="transmembrane region" description="Helical" evidence="7">
    <location>
        <begin position="372"/>
        <end position="392"/>
    </location>
</feature>
<reference evidence="9 10" key="1">
    <citation type="submission" date="2019-03" db="EMBL/GenBank/DDBJ databases">
        <title>Genomic Encyclopedia of Archaeal and Bacterial Type Strains, Phase II (KMG-II): from individual species to whole genera.</title>
        <authorList>
            <person name="Goeker M."/>
        </authorList>
    </citation>
    <scope>NUCLEOTIDE SEQUENCE [LARGE SCALE GENOMIC DNA]</scope>
    <source>
        <strain evidence="9 10">DSM 15388</strain>
    </source>
</reference>
<evidence type="ECO:0000256" key="4">
    <source>
        <dbReference type="ARBA" id="ARBA00022692"/>
    </source>
</evidence>
<feature type="transmembrane region" description="Helical" evidence="7">
    <location>
        <begin position="291"/>
        <end position="313"/>
    </location>
</feature>
<feature type="transmembrane region" description="Helical" evidence="7">
    <location>
        <begin position="401"/>
        <end position="420"/>
    </location>
</feature>
<feature type="domain" description="VTT" evidence="8">
    <location>
        <begin position="28"/>
        <end position="152"/>
    </location>
</feature>
<feature type="transmembrane region" description="Helical" evidence="7">
    <location>
        <begin position="171"/>
        <end position="190"/>
    </location>
</feature>
<keyword evidence="3" id="KW-1003">Cell membrane</keyword>
<proteinExistence type="inferred from homology"/>
<dbReference type="InterPro" id="IPR032818">
    <property type="entry name" value="DedA-like"/>
</dbReference>
<dbReference type="Pfam" id="PF09335">
    <property type="entry name" value="VTT_dom"/>
    <property type="match status" value="1"/>
</dbReference>
<keyword evidence="6 7" id="KW-0472">Membrane</keyword>
<keyword evidence="10" id="KW-1185">Reference proteome</keyword>
<evidence type="ECO:0000256" key="6">
    <source>
        <dbReference type="ARBA" id="ARBA00023136"/>
    </source>
</evidence>
<accession>A0A4R3I6G4</accession>
<feature type="transmembrane region" description="Helical" evidence="7">
    <location>
        <begin position="130"/>
        <end position="151"/>
    </location>
</feature>
<dbReference type="RefSeq" id="WP_132701108.1">
    <property type="nucleotide sequence ID" value="NZ_SLZR01000005.1"/>
</dbReference>
<dbReference type="PANTHER" id="PTHR30353:SF15">
    <property type="entry name" value="INNER MEMBRANE PROTEIN YABI"/>
    <property type="match status" value="1"/>
</dbReference>
<comment type="subcellular location">
    <subcellularLocation>
        <location evidence="1">Cell membrane</location>
        <topology evidence="1">Multi-pass membrane protein</topology>
    </subcellularLocation>
</comment>
<dbReference type="PANTHER" id="PTHR30353">
    <property type="entry name" value="INNER MEMBRANE PROTEIN DEDA-RELATED"/>
    <property type="match status" value="1"/>
</dbReference>
<evidence type="ECO:0000313" key="9">
    <source>
        <dbReference type="EMBL" id="TCS41684.1"/>
    </source>
</evidence>
<evidence type="ECO:0000313" key="10">
    <source>
        <dbReference type="Proteomes" id="UP000295793"/>
    </source>
</evidence>
<comment type="caution">
    <text evidence="9">The sequence shown here is derived from an EMBL/GenBank/DDBJ whole genome shotgun (WGS) entry which is preliminary data.</text>
</comment>
<keyword evidence="4 7" id="KW-0812">Transmembrane</keyword>
<dbReference type="AlphaFoldDB" id="A0A4R3I6G4"/>
<dbReference type="Proteomes" id="UP000295793">
    <property type="component" value="Unassembled WGS sequence"/>
</dbReference>
<comment type="similarity">
    <text evidence="2">Belongs to the DedA family.</text>
</comment>
<gene>
    <name evidence="9" type="ORF">BCF53_105111</name>
</gene>
<dbReference type="InterPro" id="IPR032816">
    <property type="entry name" value="VTT_dom"/>
</dbReference>
<evidence type="ECO:0000256" key="7">
    <source>
        <dbReference type="SAM" id="Phobius"/>
    </source>
</evidence>
<evidence type="ECO:0000256" key="3">
    <source>
        <dbReference type="ARBA" id="ARBA00022475"/>
    </source>
</evidence>
<feature type="transmembrane region" description="Helical" evidence="7">
    <location>
        <begin position="211"/>
        <end position="229"/>
    </location>
</feature>
<sequence>MPETPALILVAIGIASFLESLALVGLLVPGVVVLFSLSALASAAGIPIAQMLIVAAIGGFIGDLISFYLGQRFLPNALHSKKLSKYQGWIDQGHWFIKRWGWLSIIIGRFLGPLRPIIPLVAGALEMKARLFVTLSFFTCLAWAPAYLLPGYFTGELSDLWRLQPLDIRSLINYALTSMAVCAFALTIYHHMHPEKMHLRGWITKHQSERWPIAPVALLISCLILTLVFKQVYPLQIDLEFTGWAAHWLTIESMSHYMAAISNLSDHRLVYIELAMLIIWLVVIRRVSIAIISVVGALILYGLVNLLSHSLVYSDAAELWNLASFIFTGGLLATLTNSTRASQRRWPIYFAYFSISLIMMLSHLWLGHIGPSAGILVFLSTTAALAATRALWKLFNKAPRAYVAGPILLLLLVLNTVQFLTHF</sequence>
<evidence type="ECO:0000256" key="2">
    <source>
        <dbReference type="ARBA" id="ARBA00010792"/>
    </source>
</evidence>
<name>A0A4R3I6G4_9GAMM</name>
<feature type="transmembrane region" description="Helical" evidence="7">
    <location>
        <begin position="268"/>
        <end position="284"/>
    </location>
</feature>
<feature type="transmembrane region" description="Helical" evidence="7">
    <location>
        <begin position="49"/>
        <end position="69"/>
    </location>
</feature>
<evidence type="ECO:0000256" key="1">
    <source>
        <dbReference type="ARBA" id="ARBA00004651"/>
    </source>
</evidence>
<evidence type="ECO:0000259" key="8">
    <source>
        <dbReference type="Pfam" id="PF09335"/>
    </source>
</evidence>
<dbReference type="OrthoDB" id="9780918at2"/>
<protein>
    <submittedName>
        <fullName evidence="9">Undecaprenyl-diphosphatase</fullName>
    </submittedName>
</protein>
<dbReference type="EMBL" id="SLZR01000005">
    <property type="protein sequence ID" value="TCS41684.1"/>
    <property type="molecule type" value="Genomic_DNA"/>
</dbReference>
<feature type="transmembrane region" description="Helical" evidence="7">
    <location>
        <begin position="6"/>
        <end position="37"/>
    </location>
</feature>
<feature type="transmembrane region" description="Helical" evidence="7">
    <location>
        <begin position="348"/>
        <end position="366"/>
    </location>
</feature>